<keyword evidence="4" id="KW-0808">Transferase</keyword>
<dbReference type="InterPro" id="IPR020807">
    <property type="entry name" value="PKS_DH"/>
</dbReference>
<feature type="domain" description="Carrier" evidence="8">
    <location>
        <begin position="27"/>
        <end position="101"/>
    </location>
</feature>
<evidence type="ECO:0000259" key="8">
    <source>
        <dbReference type="PROSITE" id="PS50075"/>
    </source>
</evidence>
<dbReference type="Pfam" id="PF02801">
    <property type="entry name" value="Ketoacyl-synt_C"/>
    <property type="match status" value="1"/>
</dbReference>
<dbReference type="SMART" id="SM00827">
    <property type="entry name" value="PKS_AT"/>
    <property type="match status" value="1"/>
</dbReference>
<feature type="region of interest" description="Disordered" evidence="7">
    <location>
        <begin position="1"/>
        <end position="24"/>
    </location>
</feature>
<dbReference type="SUPFAM" id="SSF51735">
    <property type="entry name" value="NAD(P)-binding Rossmann-fold domains"/>
    <property type="match status" value="2"/>
</dbReference>
<dbReference type="Pfam" id="PF08659">
    <property type="entry name" value="KR"/>
    <property type="match status" value="1"/>
</dbReference>
<reference evidence="10" key="1">
    <citation type="submission" date="2022-06" db="EMBL/GenBank/DDBJ databases">
        <title>Draft genome sequence of Streptomyces sp. RB6PN25 isolated from peat swamp forest in Thailand.</title>
        <authorList>
            <person name="Duangmal K."/>
            <person name="Klaysubun C."/>
        </authorList>
    </citation>
    <scope>NUCLEOTIDE SEQUENCE</scope>
    <source>
        <strain evidence="10">RB6PN25</strain>
    </source>
</reference>
<dbReference type="InterPro" id="IPR014030">
    <property type="entry name" value="Ketoacyl_synth_N"/>
</dbReference>
<evidence type="ECO:0000256" key="1">
    <source>
        <dbReference type="ARBA" id="ARBA00004792"/>
    </source>
</evidence>
<evidence type="ECO:0000259" key="9">
    <source>
        <dbReference type="PROSITE" id="PS52004"/>
    </source>
</evidence>
<dbReference type="Pfam" id="PF00550">
    <property type="entry name" value="PP-binding"/>
    <property type="match status" value="2"/>
</dbReference>
<feature type="compositionally biased region" description="Basic residues" evidence="7">
    <location>
        <begin position="1232"/>
        <end position="1246"/>
    </location>
</feature>
<dbReference type="Pfam" id="PF00698">
    <property type="entry name" value="Acyl_transf_1"/>
    <property type="match status" value="1"/>
</dbReference>
<dbReference type="Gene3D" id="3.40.50.1820">
    <property type="entry name" value="alpha/beta hydrolase"/>
    <property type="match status" value="1"/>
</dbReference>
<comment type="caution">
    <text evidence="10">The sequence shown here is derived from an EMBL/GenBank/DDBJ whole genome shotgun (WGS) entry which is preliminary data.</text>
</comment>
<dbReference type="Gene3D" id="3.40.50.720">
    <property type="entry name" value="NAD(P)-binding Rossmann-like Domain"/>
    <property type="match status" value="1"/>
</dbReference>
<dbReference type="InterPro" id="IPR016035">
    <property type="entry name" value="Acyl_Trfase/lysoPLipase"/>
</dbReference>
<gene>
    <name evidence="10" type="ORF">NGB36_03685</name>
</gene>
<dbReference type="InterPro" id="IPR009081">
    <property type="entry name" value="PP-bd_ACP"/>
</dbReference>
<dbReference type="PANTHER" id="PTHR43775:SF37">
    <property type="entry name" value="SI:DKEY-61P9.11"/>
    <property type="match status" value="1"/>
</dbReference>
<dbReference type="InterPro" id="IPR016039">
    <property type="entry name" value="Thiolase-like"/>
</dbReference>
<proteinExistence type="predicted"/>
<organism evidence="10 11">
    <name type="scientific">Streptomyces humicola</name>
    <dbReference type="NCBI Taxonomy" id="2953240"/>
    <lineage>
        <taxon>Bacteria</taxon>
        <taxon>Bacillati</taxon>
        <taxon>Actinomycetota</taxon>
        <taxon>Actinomycetes</taxon>
        <taxon>Kitasatosporales</taxon>
        <taxon>Streptomycetaceae</taxon>
        <taxon>Streptomyces</taxon>
    </lineage>
</organism>
<keyword evidence="2" id="KW-0596">Phosphopantetheine</keyword>
<dbReference type="InterPro" id="IPR013968">
    <property type="entry name" value="PKS_KR"/>
</dbReference>
<dbReference type="Gene3D" id="1.10.1200.10">
    <property type="entry name" value="ACP-like"/>
    <property type="match status" value="3"/>
</dbReference>
<keyword evidence="5" id="KW-0045">Antibiotic biosynthesis</keyword>
<dbReference type="SUPFAM" id="SSF53901">
    <property type="entry name" value="Thiolase-like"/>
    <property type="match status" value="1"/>
</dbReference>
<evidence type="ECO:0000256" key="6">
    <source>
        <dbReference type="ARBA" id="ARBA00023315"/>
    </source>
</evidence>
<evidence type="ECO:0000256" key="4">
    <source>
        <dbReference type="ARBA" id="ARBA00022679"/>
    </source>
</evidence>
<dbReference type="InterPro" id="IPR057326">
    <property type="entry name" value="KR_dom"/>
</dbReference>
<dbReference type="SMART" id="SM00822">
    <property type="entry name" value="PKS_KR"/>
    <property type="match status" value="1"/>
</dbReference>
<dbReference type="CDD" id="cd08955">
    <property type="entry name" value="KR_2_FAS_SDR_x"/>
    <property type="match status" value="1"/>
</dbReference>
<feature type="domain" description="Carrier" evidence="8">
    <location>
        <begin position="1786"/>
        <end position="1860"/>
    </location>
</feature>
<dbReference type="EMBL" id="JANFNG010000002">
    <property type="protein sequence ID" value="MCQ4079718.1"/>
    <property type="molecule type" value="Genomic_DNA"/>
</dbReference>
<name>A0ABT1PRF5_9ACTN</name>
<evidence type="ECO:0000313" key="10">
    <source>
        <dbReference type="EMBL" id="MCQ4079718.1"/>
    </source>
</evidence>
<sequence length="2265" mass="237638">MTGAGGAGERGGPGSSEAGTPASADDAGIRALVRRLVAELCDVAPDEIDADRPLIEYGLTSRDAVAISGRLEETLGTSLPATLLWQNPTVEDLARSLTTGSRGSGAGEESAPVPHTEAYAPQPDTKQPGGLLAVVGIGCRLPGGIEGPQAFWDYLIAGGDAVGEVPSDRWQDFDDGSPGTAAALARTTRWGAFLEDVAGFDADFFGITPREAELMDPQQRLLLEVAWEALDHAAVPPSSLRGTSAGVFVGLSSVDYGHLTTADVTGVTAWTATGAAASVAANRLSYLLDLQGPSMTIDTACSSSLVAVHQACRSLRSGECDLAMAAGVNVLLSPAITASFDQAGGLSPDGRCKAFDAAAGGIVRGEGCGVVVLKRLEDARRAGDTILAVIRGTAVNSDGHSAGIMAPNPAAQEALLRAALRDAGADPADVDYVEAHGTGTLLGDPIEAGALGTVLGAARPAGRPLLMGSVKSNLGHLEGAAGIVGLIKTVLSLHHRTIPASLHFRTPNPHIDFAAQHLRVVSETTSWPGRQHRAGLAGVSAFGFGGTNAHAIVQQWSPPAEESSAVRPEDVPDAAEQDAGLPDILVVSGRSVDRVGEAARSLAHWLTAPAGRQTSLEDVTHTLGHYHRGSAAAAVVGRGRQALAEQLLALADDRPKPGIVGPHETGREEQGPGRGAVFVFSGYGAQWPGMGRRLLAEDAAFAAAVEDLNPVFASQAGTRLSDLITRGVSDTAVDRIQPLLYGLQLAFARTWQAYGVEPAAVIGHSMGEVAAAVVAGALDAADGLRVMLRRSALLATVDGAHTGAMASIELPEELRAETLARFPGVEVAVYASPLRCTVAGPAEPVGRLVAELEQAGRSAHVLDVHGAGHSAAVDPVLPALRDALTGIRGAAATIRWYGTVDEDPHATGAPDAGYWCANARRPVRLQHAVAAAAADGHSIFVEISPHPIAALPVRETLEEAAGTKTLVVPTLRRGDDEPLALRASLAALHLAGAQRRPDLLWPTGRRTALPTWPWRHVRHWVGRGAARRPRADGHPLLGLRVDVPGTSRILWQGDVGTDGWNSIQRPVHGTAVMTLAACAQIIFAAAGEATGVSTDGVVVQDLALDHLLPLSGSTPVTVVWDPLDRLRAAVRLHTRSAAGTWLCHASAVVVADSSQSPATTGRAVASRHAAASQRPLLERDGITALSEPLDAGLHAPITAGMPAGAGPQQPEGQSSAAAVQEIMPVSVASLRVGRHGTMRGPSRLRRLPPEATGPLAQDRGQLPVHSRWDVGLEDGDGHPVVDVRGLTLRALEPSEVPLPLRETTYEILWDKAAVPPAAEHPPAQWLILTTGRDEASGTTDRYVAPLGAALERQGATVTARHCHQETSERILRSWCEQTEGAPAGVVLLFTEPAGPAGARGTVLAAADVARHLAARSTAASPPRLWLVTERTMQVTAGEIGDPDRACLRGLVRVLALEHPHLRTCMLDVDRAAGVADDLVRELLADSAADEVAWRGGTRFVARLTPADPQPDATAAAFARPDGAYLITGGLSGLGLATAERLAERGAGRLVLGGRRPPAPRTQDVLDGLRARGTSVEVVLGDVAVPDVAARMVATAMAEGHVLRGVAHAAGVLHDRLLTDLTPDDIDTVLRPKVEGALRLERAIMGHHLDWWLAFSSAAALLGSPGQAAYAAANAWLDAHALRRRAQGMPATSIAWGAWAQIGAAPNTAALAIHPIRPDQGLDALQLLLAGERPHTGVLRLDTRRAVQAFPGMESLPFFTDLLRGAVSDDTWGGPEALYALGAGAADAARRRLRQRAAAVMGYEPEGMDSSVPLTTLGLDSLMSVRIRNAVQQDFGIVMPSTLLLRGASLEDLGDELLAALDLHSMAQTADVGGPGSSASPRGEGCDFGAAAAAAISPADRVRPLLPTTLAPRDASERLVAGVWEKTLGRRPESLHQDLRAAGGDESVADALAAGIHHRLDATSPVITGQQILAHPTVAAIADLIRPAVNGEGSDTLRVLRSADHGTGTAPLFVFHPAGGPTSVYRPLVHLLPAHQPVYGFERVDTLASMEDKAQHYLEMMRDIQPCGPYRLLGWSFGGCLAYETASRLHDAGEPVDYLGLIDTILPAALPGTDSKEMVLERFKRFAEYIEITYGRPLRLPYEELARSAEDDQIEIVMRLVAETGLDMSPGILEHQRTSYIDARIGEHYQPQPYAGHVVLYRAQEAQVLTTALDPRYLRYETDLGWAPLCPSLEVVPVPGDHLTMIDPPHVTVIARHLVTSLQELS</sequence>
<dbReference type="SUPFAM" id="SSF53474">
    <property type="entry name" value="alpha/beta-Hydrolases"/>
    <property type="match status" value="1"/>
</dbReference>
<dbReference type="PROSITE" id="PS00606">
    <property type="entry name" value="KS3_1"/>
    <property type="match status" value="1"/>
</dbReference>
<feature type="domain" description="Ketosynthase family 3 (KS3)" evidence="9">
    <location>
        <begin position="129"/>
        <end position="555"/>
    </location>
</feature>
<feature type="compositionally biased region" description="Gly residues" evidence="7">
    <location>
        <begin position="1"/>
        <end position="14"/>
    </location>
</feature>
<evidence type="ECO:0000256" key="2">
    <source>
        <dbReference type="ARBA" id="ARBA00022450"/>
    </source>
</evidence>
<dbReference type="Pfam" id="PF21089">
    <property type="entry name" value="PKS_DH_N"/>
    <property type="match status" value="1"/>
</dbReference>
<comment type="pathway">
    <text evidence="1">Antibiotic biosynthesis.</text>
</comment>
<dbReference type="SMART" id="SM00823">
    <property type="entry name" value="PKS_PP"/>
    <property type="match status" value="2"/>
</dbReference>
<dbReference type="Pfam" id="PF16197">
    <property type="entry name" value="KAsynt_C_assoc"/>
    <property type="match status" value="1"/>
</dbReference>
<dbReference type="PANTHER" id="PTHR43775">
    <property type="entry name" value="FATTY ACID SYNTHASE"/>
    <property type="match status" value="1"/>
</dbReference>
<dbReference type="InterPro" id="IPR020802">
    <property type="entry name" value="TesA-like"/>
</dbReference>
<dbReference type="InterPro" id="IPR020841">
    <property type="entry name" value="PKS_Beta-ketoAc_synthase_dom"/>
</dbReference>
<feature type="region of interest" description="Disordered" evidence="7">
    <location>
        <begin position="1230"/>
        <end position="1260"/>
    </location>
</feature>
<dbReference type="InterPro" id="IPR036291">
    <property type="entry name" value="NAD(P)-bd_dom_sf"/>
</dbReference>
<dbReference type="SMART" id="SM00824">
    <property type="entry name" value="PKS_TE"/>
    <property type="match status" value="1"/>
</dbReference>
<dbReference type="PROSITE" id="PS00012">
    <property type="entry name" value="PHOSPHOPANTETHEINE"/>
    <property type="match status" value="1"/>
</dbReference>
<dbReference type="Proteomes" id="UP001057702">
    <property type="component" value="Unassembled WGS sequence"/>
</dbReference>
<dbReference type="PROSITE" id="PS52004">
    <property type="entry name" value="KS3_2"/>
    <property type="match status" value="1"/>
</dbReference>
<feature type="region of interest" description="Disordered" evidence="7">
    <location>
        <begin position="1195"/>
        <end position="1217"/>
    </location>
</feature>
<feature type="region of interest" description="Disordered" evidence="7">
    <location>
        <begin position="97"/>
        <end position="125"/>
    </location>
</feature>
<keyword evidence="3" id="KW-0597">Phosphoprotein</keyword>
<evidence type="ECO:0000256" key="7">
    <source>
        <dbReference type="SAM" id="MobiDB-lite"/>
    </source>
</evidence>
<dbReference type="InterPro" id="IPR050091">
    <property type="entry name" value="PKS_NRPS_Biosynth_Enz"/>
</dbReference>
<dbReference type="InterPro" id="IPR001031">
    <property type="entry name" value="Thioesterase"/>
</dbReference>
<dbReference type="SMART" id="SM00825">
    <property type="entry name" value="PKS_KS"/>
    <property type="match status" value="1"/>
</dbReference>
<dbReference type="InterPro" id="IPR016036">
    <property type="entry name" value="Malonyl_transacylase_ACP-bd"/>
</dbReference>
<dbReference type="InterPro" id="IPR014031">
    <property type="entry name" value="Ketoacyl_synth_C"/>
</dbReference>
<dbReference type="SUPFAM" id="SSF52151">
    <property type="entry name" value="FabD/lysophospholipase-like"/>
    <property type="match status" value="1"/>
</dbReference>
<dbReference type="InterPro" id="IPR029058">
    <property type="entry name" value="AB_hydrolase_fold"/>
</dbReference>
<dbReference type="InterPro" id="IPR032821">
    <property type="entry name" value="PKS_assoc"/>
</dbReference>
<evidence type="ECO:0000256" key="3">
    <source>
        <dbReference type="ARBA" id="ARBA00022553"/>
    </source>
</evidence>
<dbReference type="InterPro" id="IPR036736">
    <property type="entry name" value="ACP-like_sf"/>
</dbReference>
<evidence type="ECO:0000256" key="5">
    <source>
        <dbReference type="ARBA" id="ARBA00023194"/>
    </source>
</evidence>
<evidence type="ECO:0000313" key="11">
    <source>
        <dbReference type="Proteomes" id="UP001057702"/>
    </source>
</evidence>
<keyword evidence="6" id="KW-0012">Acyltransferase</keyword>
<dbReference type="InterPro" id="IPR018201">
    <property type="entry name" value="Ketoacyl_synth_AS"/>
</dbReference>
<keyword evidence="11" id="KW-1185">Reference proteome</keyword>
<dbReference type="SUPFAM" id="SSF47336">
    <property type="entry name" value="ACP-like"/>
    <property type="match status" value="3"/>
</dbReference>
<dbReference type="InterPro" id="IPR001227">
    <property type="entry name" value="Ac_transferase_dom_sf"/>
</dbReference>
<dbReference type="Pfam" id="PF00975">
    <property type="entry name" value="Thioesterase"/>
    <property type="match status" value="1"/>
</dbReference>
<dbReference type="SMART" id="SM00826">
    <property type="entry name" value="PKS_DH"/>
    <property type="match status" value="1"/>
</dbReference>
<dbReference type="SUPFAM" id="SSF55048">
    <property type="entry name" value="Probable ACP-binding domain of malonyl-CoA ACP transacylase"/>
    <property type="match status" value="1"/>
</dbReference>
<dbReference type="SMART" id="SM01294">
    <property type="entry name" value="PKS_PP_betabranch"/>
    <property type="match status" value="1"/>
</dbReference>
<dbReference type="Gene3D" id="3.30.70.250">
    <property type="entry name" value="Malonyl-CoA ACP transacylase, ACP-binding"/>
    <property type="match status" value="1"/>
</dbReference>
<dbReference type="Gene3D" id="3.40.47.10">
    <property type="match status" value="1"/>
</dbReference>
<dbReference type="CDD" id="cd00833">
    <property type="entry name" value="PKS"/>
    <property type="match status" value="1"/>
</dbReference>
<dbReference type="InterPro" id="IPR049552">
    <property type="entry name" value="PKS_DH_N"/>
</dbReference>
<dbReference type="Gene3D" id="3.40.366.10">
    <property type="entry name" value="Malonyl-Coenzyme A Acyl Carrier Protein, domain 2"/>
    <property type="match status" value="1"/>
</dbReference>
<dbReference type="InterPro" id="IPR020806">
    <property type="entry name" value="PKS_PP-bd"/>
</dbReference>
<dbReference type="Pfam" id="PF00109">
    <property type="entry name" value="ketoacyl-synt"/>
    <property type="match status" value="1"/>
</dbReference>
<dbReference type="InterPro" id="IPR014043">
    <property type="entry name" value="Acyl_transferase_dom"/>
</dbReference>
<feature type="region of interest" description="Disordered" evidence="7">
    <location>
        <begin position="558"/>
        <end position="577"/>
    </location>
</feature>
<accession>A0ABT1PRF5</accession>
<dbReference type="InterPro" id="IPR006162">
    <property type="entry name" value="Ppantetheine_attach_site"/>
</dbReference>
<protein>
    <submittedName>
        <fullName evidence="10">SDR family NAD(P)-dependent oxidoreductase</fullName>
    </submittedName>
</protein>
<dbReference type="PROSITE" id="PS50075">
    <property type="entry name" value="CARRIER"/>
    <property type="match status" value="2"/>
</dbReference>
<dbReference type="RefSeq" id="WP_255918590.1">
    <property type="nucleotide sequence ID" value="NZ_JANFNG010000002.1"/>
</dbReference>